<dbReference type="PANTHER" id="PTHR19302:SF27">
    <property type="entry name" value="GAMMA-TUBULIN COMPLEX COMPONENT 4"/>
    <property type="match status" value="1"/>
</dbReference>
<feature type="domain" description="Gamma tubulin complex component C-terminal" evidence="7">
    <location>
        <begin position="818"/>
        <end position="1028"/>
    </location>
</feature>
<feature type="region of interest" description="Disordered" evidence="6">
    <location>
        <begin position="1158"/>
        <end position="1188"/>
    </location>
</feature>
<dbReference type="InterPro" id="IPR041470">
    <property type="entry name" value="GCP_N"/>
</dbReference>
<dbReference type="GO" id="GO:0000922">
    <property type="term" value="C:spindle pole"/>
    <property type="evidence" value="ECO:0007669"/>
    <property type="project" value="InterPro"/>
</dbReference>
<dbReference type="InterPro" id="IPR042241">
    <property type="entry name" value="GCP_C_sf"/>
</dbReference>
<evidence type="ECO:0000256" key="2">
    <source>
        <dbReference type="ARBA" id="ARBA00010337"/>
    </source>
</evidence>
<dbReference type="EMBL" id="CP044419">
    <property type="protein sequence ID" value="QOY42324.1"/>
    <property type="molecule type" value="Genomic_DNA"/>
</dbReference>
<evidence type="ECO:0000259" key="8">
    <source>
        <dbReference type="Pfam" id="PF17681"/>
    </source>
</evidence>
<gene>
    <name evidence="9" type="ORF">CPATCC_001958</name>
</gene>
<dbReference type="InterPro" id="IPR040457">
    <property type="entry name" value="GCP_C"/>
</dbReference>
<organism evidence="9 10">
    <name type="scientific">Cryptosporidium parvum</name>
    <dbReference type="NCBI Taxonomy" id="5807"/>
    <lineage>
        <taxon>Eukaryota</taxon>
        <taxon>Sar</taxon>
        <taxon>Alveolata</taxon>
        <taxon>Apicomplexa</taxon>
        <taxon>Conoidasida</taxon>
        <taxon>Coccidia</taxon>
        <taxon>Eucoccidiorida</taxon>
        <taxon>Eimeriorina</taxon>
        <taxon>Cryptosporidiidae</taxon>
        <taxon>Cryptosporidium</taxon>
    </lineage>
</organism>
<accession>A0A7S7RGW6</accession>
<name>A0A7S7RGW6_CRYPV</name>
<dbReference type="Gene3D" id="1.20.120.1900">
    <property type="entry name" value="Gamma-tubulin complex, C-terminal domain"/>
    <property type="match status" value="1"/>
</dbReference>
<keyword evidence="3" id="KW-0963">Cytoplasm</keyword>
<feature type="region of interest" description="Disordered" evidence="6">
    <location>
        <begin position="1208"/>
        <end position="1231"/>
    </location>
</feature>
<evidence type="ECO:0000256" key="3">
    <source>
        <dbReference type="ARBA" id="ARBA00022490"/>
    </source>
</evidence>
<dbReference type="Pfam" id="PF04130">
    <property type="entry name" value="GCP_C_terminal"/>
    <property type="match status" value="1"/>
</dbReference>
<dbReference type="GO" id="GO:0000278">
    <property type="term" value="P:mitotic cell cycle"/>
    <property type="evidence" value="ECO:0007669"/>
    <property type="project" value="TreeGrafter"/>
</dbReference>
<feature type="compositionally biased region" description="Polar residues" evidence="6">
    <location>
        <begin position="1221"/>
        <end position="1231"/>
    </location>
</feature>
<keyword evidence="4" id="KW-0493">Microtubule</keyword>
<dbReference type="AlphaFoldDB" id="A0A7S7RGW6"/>
<proteinExistence type="inferred from homology"/>
<dbReference type="GO" id="GO:0043015">
    <property type="term" value="F:gamma-tubulin binding"/>
    <property type="evidence" value="ECO:0007669"/>
    <property type="project" value="InterPro"/>
</dbReference>
<dbReference type="Pfam" id="PF17681">
    <property type="entry name" value="GCP_N_terminal"/>
    <property type="match status" value="1"/>
</dbReference>
<evidence type="ECO:0000259" key="7">
    <source>
        <dbReference type="Pfam" id="PF04130"/>
    </source>
</evidence>
<dbReference type="GO" id="GO:0005874">
    <property type="term" value="C:microtubule"/>
    <property type="evidence" value="ECO:0007669"/>
    <property type="project" value="UniProtKB-KW"/>
</dbReference>
<dbReference type="PANTHER" id="PTHR19302">
    <property type="entry name" value="GAMMA TUBULIN COMPLEX PROTEIN"/>
    <property type="match status" value="1"/>
</dbReference>
<protein>
    <recommendedName>
        <fullName evidence="11">Gamma-tubulin complex component</fullName>
    </recommendedName>
</protein>
<comment type="similarity">
    <text evidence="2">Belongs to the TUBGCP family.</text>
</comment>
<dbReference type="Proteomes" id="UP000593906">
    <property type="component" value="Chromosome 4"/>
</dbReference>
<dbReference type="GO" id="GO:0031122">
    <property type="term" value="P:cytoplasmic microtubule organization"/>
    <property type="evidence" value="ECO:0007669"/>
    <property type="project" value="TreeGrafter"/>
</dbReference>
<keyword evidence="5" id="KW-0206">Cytoskeleton</keyword>
<feature type="compositionally biased region" description="Acidic residues" evidence="6">
    <location>
        <begin position="1165"/>
        <end position="1179"/>
    </location>
</feature>
<dbReference type="GO" id="GO:0051011">
    <property type="term" value="F:microtubule minus-end binding"/>
    <property type="evidence" value="ECO:0007669"/>
    <property type="project" value="TreeGrafter"/>
</dbReference>
<evidence type="ECO:0000256" key="4">
    <source>
        <dbReference type="ARBA" id="ARBA00022701"/>
    </source>
</evidence>
<reference evidence="9 10" key="1">
    <citation type="submission" date="2019-09" db="EMBL/GenBank/DDBJ databases">
        <title>Consistent, comparative and evidence-based genome assembly and annotation for Cryptosporidium parvum, C. hominis and C. tyzzeri.</title>
        <authorList>
            <person name="Baptista R.P."/>
            <person name="Li Y."/>
            <person name="Sateriale A."/>
            <person name="Ansell B."/>
            <person name="Jex A."/>
            <person name="Sanders M."/>
            <person name="Brooks K."/>
            <person name="Tracey A."/>
            <person name="Berriman M."/>
            <person name="Striepen B."/>
            <person name="Cotton J.A."/>
            <person name="Kissinger J.C."/>
        </authorList>
    </citation>
    <scope>NUCLEOTIDE SEQUENCE [LARGE SCALE GENOMIC DNA]</scope>
    <source>
        <strain evidence="9 10">IOWA-ATCC</strain>
    </source>
</reference>
<dbReference type="GO" id="GO:0051225">
    <property type="term" value="P:spindle assembly"/>
    <property type="evidence" value="ECO:0007669"/>
    <property type="project" value="TreeGrafter"/>
</dbReference>
<dbReference type="GO" id="GO:0051321">
    <property type="term" value="P:meiotic cell cycle"/>
    <property type="evidence" value="ECO:0007669"/>
    <property type="project" value="TreeGrafter"/>
</dbReference>
<dbReference type="InterPro" id="IPR007259">
    <property type="entry name" value="GCP"/>
</dbReference>
<comment type="subcellular location">
    <subcellularLocation>
        <location evidence="1">Cytoplasm</location>
        <location evidence="1">Cytoskeleton</location>
        <location evidence="1">Microtubule organizing center</location>
    </subcellularLocation>
</comment>
<sequence>MIHDVLLSLTGFVGDKIEVDPVEFTSNSISLYSYKYRLRLKSNIEEYLSETEKLLVDKILHISSNFYSVNEFVKRVLGSVYNKHSNYNSNTNTNPAFGSKFNQEKSHQLQIRADLKKRLLRINPVGLYIHAVAKCMQEYILRFLQKINQLEREVFENPSLPLTFVLTSITKPSRVLDNFMAFIDEWYNLALNSRVDSTCKFSFSNMFITMEKFENLCEIYISIPCGYILDYFYLGVSSGDLLQESVSKNFLLVCSRIFCYQMINWIILGKLVDPFEEFIVGRFSISAPTNSLNSQKDANFSNSFSISSNDSCIEALDLDENLCKLYREEEISHCGVFEWEGLFYTRYESFTKKFFTVKFLYKIFGIGKIVRLLNRYGNSNIRDRMNETGFESYINQISNILNESFPHIQSQLEGFLEKFRREISFIMYESIILRSQNNIAHKFAYKNLFSQNIKLIRNLYFLGYSDIFLQLDNSIFYKNLSYDDSQTRNTNFTEQSEFISNTWKELLSLFKLGNITSSIHNDFSNSRINLCCDTFDLFNFNLNELELIDMFNCSLTNNNILLFGGKSEMHADQYLHSENEKLKNEGDEGHEDYISEDFGITDCNFDFPYENFHAISISRVKWPIRIIDGFNHILECVSSVNVVSSLLFAASNSIPFIGDGICTSQEDGSGHDGEFLRLTWSFRFKDENKQVMEFCIKLYWHTKHLRSLLNTEKEYSLLKTNLLEVPNPFINLMEGDLFAYRLRILFKQSNISIYMEPLKNTLPGSNSLFGRPTQVLSIQHINIDICLPLHTSSCFIHLLRHNDHARFEKEKEFKVFKWCHISSSNNSDVISQLANSCSMGASSSTNYNFNLLKNVSLNSYLSGISFDHHIFRLRIIQKFDWPLPLLFTKKNMEHYYNLFDFYWLFFRTYNGLERIWREAFNLRYGNRRGAFTSFSIEHPVNHFWNYIFYCRWVLQVTIGEYYSFLQHFVVEQSFRDFLDKVKEEQDFENIIQKHNDLVQTLILKSGFLLPSILNPLTSILVLTGEWSYSIFREISRWNDSSEFIEANYTFSNAEEIKFPWDSDEWQSIINSTINFMNNFILLWDNLCSEISIVSSNIQYQHFSLLLSIFNNHKWNIDIPDLNNANNRKAFPYGSFGPSHSDYNYGDDEYREETVTHSVVDRSEDFESDNYTDSREEDNSDNYFNSQDDLEDDYDNELDLFRGEFNEYNNNNDNDENNNENKQSQYSPHMLDGTNNSYIELINSKLSATYLKTNKIEYNSYQSS</sequence>
<dbReference type="GO" id="GO:0000930">
    <property type="term" value="C:gamma-tubulin complex"/>
    <property type="evidence" value="ECO:0007669"/>
    <property type="project" value="TreeGrafter"/>
</dbReference>
<evidence type="ECO:0008006" key="11">
    <source>
        <dbReference type="Google" id="ProtNLM"/>
    </source>
</evidence>
<evidence type="ECO:0000313" key="9">
    <source>
        <dbReference type="EMBL" id="QOY42324.1"/>
    </source>
</evidence>
<evidence type="ECO:0000313" key="10">
    <source>
        <dbReference type="Proteomes" id="UP000593906"/>
    </source>
</evidence>
<evidence type="ECO:0000256" key="1">
    <source>
        <dbReference type="ARBA" id="ARBA00004267"/>
    </source>
</evidence>
<dbReference type="GO" id="GO:0007020">
    <property type="term" value="P:microtubule nucleation"/>
    <property type="evidence" value="ECO:0007669"/>
    <property type="project" value="InterPro"/>
</dbReference>
<evidence type="ECO:0000256" key="6">
    <source>
        <dbReference type="SAM" id="MobiDB-lite"/>
    </source>
</evidence>
<feature type="domain" description="Gamma tubulin complex component protein N-terminal" evidence="8">
    <location>
        <begin position="2"/>
        <end position="423"/>
    </location>
</feature>
<evidence type="ECO:0000256" key="5">
    <source>
        <dbReference type="ARBA" id="ARBA00023212"/>
    </source>
</evidence>
<dbReference type="VEuPathDB" id="CryptoDB:CPATCC_0021550"/>